<feature type="repeat" description="FG-GAP" evidence="12">
    <location>
        <begin position="94"/>
        <end position="156"/>
    </location>
</feature>
<keyword evidence="19" id="KW-1185">Reference proteome</keyword>
<dbReference type="Gene3D" id="2.60.40.1510">
    <property type="entry name" value="ntegrin, alpha v. Chain A, domain 3"/>
    <property type="match status" value="1"/>
</dbReference>
<keyword evidence="3 13" id="KW-0812">Transmembrane</keyword>
<dbReference type="GO" id="GO:0050900">
    <property type="term" value="P:leukocyte migration"/>
    <property type="evidence" value="ECO:0007669"/>
    <property type="project" value="TreeGrafter"/>
</dbReference>
<dbReference type="EMBL" id="VYXC01008660">
    <property type="protein sequence ID" value="NWU27685.1"/>
    <property type="molecule type" value="Genomic_DNA"/>
</dbReference>
<comment type="similarity">
    <text evidence="2 13">Belongs to the integrin alpha chain family.</text>
</comment>
<dbReference type="GO" id="GO:0007229">
    <property type="term" value="P:integrin-mediated signaling pathway"/>
    <property type="evidence" value="ECO:0007669"/>
    <property type="project" value="UniProtKB-KW"/>
</dbReference>
<sequence>WQDLVVGAPYYFERKQEVGGAVFVYMNEAGAFQQLPSLKLTGPSYSGFGFALASIGDINQDGFQDIAVGAPFEGPGKVYIYHSSAEGLRDRPRQVISGSDLGPTKIKTFGYSLSGGLDMDGNSYPDLLVGSLSERIVLLRARPVINILDKTFAVTPSKVDPAQCTPKSCMTVTLCFSYNQSAGDPGYKERITLQYTLEADKDRHPPRVRFSGSQSATYTGTFSMPDTRCQSQELLLLDNVRDKLHPIVLSMNYSLLEKPRTFQLGPHSLDAFPVLNQDQSHENETKIEFQKECGSDNQVNGTQVLQYSRDVRKLHLSINITNVPTTPWNGEDAHEALLNVTVPPSLLPSSVRPSGACTFGDAVLCELGNPFKRNQRAELTITFEAIGIMLDTREVVVWLDLSTQSTQEDLQPVLAKLLVDYSIQSSLSIASSHIQSYFSGTVVGESAMKQEQDVGSPLAFDFQVTTKGESLGTLGTILLGFEWPYEIPNGKWLLYPTEILVNGNDTCHPPGGVINPLNLTLLQDEAPSRRRRELEPPEPPGEPPVTLATGRRPRSEAVLSCSAGTARCVWFECPLLHTQLPSSFSVRARVWNSTFIEEFRDFDRVKVTGTATLFLRSQVPTITMRNHTVRFSVDVDSELQEEQPAEIALWLVLVSVAAGLLLLGLIILLLWKCDFFQRTRYYRIMPKYHAVRIRQEQRYQPGGLLPRRRRKKLWVT</sequence>
<evidence type="ECO:0000256" key="1">
    <source>
        <dbReference type="ARBA" id="ARBA00004479"/>
    </source>
</evidence>
<dbReference type="Pfam" id="PF20806">
    <property type="entry name" value="Integrin_A_Ig_3"/>
    <property type="match status" value="1"/>
</dbReference>
<dbReference type="InterPro" id="IPR013649">
    <property type="entry name" value="Integrin_alpha_Ig-like_1"/>
</dbReference>
<dbReference type="Gene3D" id="1.20.5.930">
    <property type="entry name" value="Bicelle-embedded integrin alpha(iib) transmembrane segment"/>
    <property type="match status" value="1"/>
</dbReference>
<dbReference type="GO" id="GO:0008305">
    <property type="term" value="C:integrin complex"/>
    <property type="evidence" value="ECO:0007669"/>
    <property type="project" value="InterPro"/>
</dbReference>
<protein>
    <submittedName>
        <fullName evidence="18">ITA3 protein</fullName>
    </submittedName>
</protein>
<evidence type="ECO:0000256" key="14">
    <source>
        <dbReference type="SAM" id="MobiDB-lite"/>
    </source>
</evidence>
<evidence type="ECO:0000256" key="11">
    <source>
        <dbReference type="ARBA" id="ARBA00023180"/>
    </source>
</evidence>
<evidence type="ECO:0000256" key="5">
    <source>
        <dbReference type="ARBA" id="ARBA00022737"/>
    </source>
</evidence>
<feature type="non-terminal residue" evidence="18">
    <location>
        <position position="1"/>
    </location>
</feature>
<evidence type="ECO:0000256" key="12">
    <source>
        <dbReference type="PROSITE-ProRule" id="PRU00803"/>
    </source>
</evidence>
<evidence type="ECO:0000256" key="6">
    <source>
        <dbReference type="ARBA" id="ARBA00022889"/>
    </source>
</evidence>
<evidence type="ECO:0000259" key="16">
    <source>
        <dbReference type="Pfam" id="PF20805"/>
    </source>
</evidence>
<keyword evidence="10 13" id="KW-0675">Receptor</keyword>
<dbReference type="PROSITE" id="PS51470">
    <property type="entry name" value="FG_GAP"/>
    <property type="match status" value="2"/>
</dbReference>
<evidence type="ECO:0000259" key="15">
    <source>
        <dbReference type="Pfam" id="PF08441"/>
    </source>
</evidence>
<dbReference type="GO" id="GO:0007160">
    <property type="term" value="P:cell-matrix adhesion"/>
    <property type="evidence" value="ECO:0007669"/>
    <property type="project" value="TreeGrafter"/>
</dbReference>
<dbReference type="SUPFAM" id="SSF69318">
    <property type="entry name" value="Integrin alpha N-terminal domain"/>
    <property type="match status" value="1"/>
</dbReference>
<dbReference type="Proteomes" id="UP000584415">
    <property type="component" value="Unassembled WGS sequence"/>
</dbReference>
<feature type="domain" description="Integrin alpha third immunoglobulin-like" evidence="17">
    <location>
        <begin position="426"/>
        <end position="637"/>
    </location>
</feature>
<evidence type="ECO:0000313" key="18">
    <source>
        <dbReference type="EMBL" id="NWU27685.1"/>
    </source>
</evidence>
<dbReference type="Gene3D" id="2.60.40.1460">
    <property type="entry name" value="Integrin domains. Chain A, domain 2"/>
    <property type="match status" value="1"/>
</dbReference>
<keyword evidence="7 13" id="KW-1133">Transmembrane helix</keyword>
<evidence type="ECO:0000256" key="4">
    <source>
        <dbReference type="ARBA" id="ARBA00022729"/>
    </source>
</evidence>
<feature type="domain" description="Integrin alpha first immunoglubulin-like" evidence="15">
    <location>
        <begin position="141"/>
        <end position="292"/>
    </location>
</feature>
<organism evidence="18 19">
    <name type="scientific">Platysteira castanea</name>
    <dbReference type="NCBI Taxonomy" id="1160851"/>
    <lineage>
        <taxon>Eukaryota</taxon>
        <taxon>Metazoa</taxon>
        <taxon>Chordata</taxon>
        <taxon>Craniata</taxon>
        <taxon>Vertebrata</taxon>
        <taxon>Euteleostomi</taxon>
        <taxon>Archelosauria</taxon>
        <taxon>Archosauria</taxon>
        <taxon>Dinosauria</taxon>
        <taxon>Saurischia</taxon>
        <taxon>Theropoda</taxon>
        <taxon>Coelurosauria</taxon>
        <taxon>Aves</taxon>
        <taxon>Neognathae</taxon>
        <taxon>Neoaves</taxon>
        <taxon>Telluraves</taxon>
        <taxon>Australaves</taxon>
        <taxon>Passeriformes</taxon>
        <taxon>Corvoidea</taxon>
        <taxon>Platysteiridae</taxon>
        <taxon>Platysteira</taxon>
    </lineage>
</organism>
<comment type="subcellular location">
    <subcellularLocation>
        <location evidence="1 13">Membrane</location>
        <topology evidence="1 13">Single-pass type I membrane protein</topology>
    </subcellularLocation>
</comment>
<feature type="repeat" description="FG-GAP" evidence="12">
    <location>
        <begin position="33"/>
        <end position="90"/>
    </location>
</feature>
<dbReference type="SUPFAM" id="SSF69179">
    <property type="entry name" value="Integrin domains"/>
    <property type="match status" value="3"/>
</dbReference>
<gene>
    <name evidence="18" type="primary">Itga3</name>
    <name evidence="18" type="ORF">DYACAS_R15144</name>
</gene>
<evidence type="ECO:0000256" key="8">
    <source>
        <dbReference type="ARBA" id="ARBA00023037"/>
    </source>
</evidence>
<accession>A0A7K5VHP6</accession>
<evidence type="ECO:0000256" key="2">
    <source>
        <dbReference type="ARBA" id="ARBA00008054"/>
    </source>
</evidence>
<keyword evidence="4" id="KW-0732">Signal</keyword>
<dbReference type="SMART" id="SM00191">
    <property type="entry name" value="Int_alpha"/>
    <property type="match status" value="2"/>
</dbReference>
<keyword evidence="6 13" id="KW-0130">Cell adhesion</keyword>
<evidence type="ECO:0000259" key="17">
    <source>
        <dbReference type="Pfam" id="PF20806"/>
    </source>
</evidence>
<evidence type="ECO:0000256" key="3">
    <source>
        <dbReference type="ARBA" id="ARBA00022692"/>
    </source>
</evidence>
<dbReference type="InterPro" id="IPR013519">
    <property type="entry name" value="Int_alpha_beta-p"/>
</dbReference>
<dbReference type="InterPro" id="IPR013517">
    <property type="entry name" value="FG-GAP"/>
</dbReference>
<evidence type="ECO:0000256" key="7">
    <source>
        <dbReference type="ARBA" id="ARBA00022989"/>
    </source>
</evidence>
<evidence type="ECO:0000256" key="13">
    <source>
        <dbReference type="RuleBase" id="RU003762"/>
    </source>
</evidence>
<dbReference type="GO" id="GO:0009897">
    <property type="term" value="C:external side of plasma membrane"/>
    <property type="evidence" value="ECO:0007669"/>
    <property type="project" value="TreeGrafter"/>
</dbReference>
<feature type="compositionally biased region" description="Basic and acidic residues" evidence="14">
    <location>
        <begin position="526"/>
        <end position="535"/>
    </location>
</feature>
<dbReference type="PANTHER" id="PTHR23220">
    <property type="entry name" value="INTEGRIN ALPHA"/>
    <property type="match status" value="1"/>
</dbReference>
<dbReference type="PANTHER" id="PTHR23220:SF89">
    <property type="entry name" value="INTEGRIN ALPHA-3"/>
    <property type="match status" value="1"/>
</dbReference>
<dbReference type="GO" id="GO:0005178">
    <property type="term" value="F:integrin binding"/>
    <property type="evidence" value="ECO:0007669"/>
    <property type="project" value="TreeGrafter"/>
</dbReference>
<dbReference type="PRINTS" id="PR01185">
    <property type="entry name" value="INTEGRINA"/>
</dbReference>
<feature type="transmembrane region" description="Helical" evidence="13">
    <location>
        <begin position="647"/>
        <end position="671"/>
    </location>
</feature>
<evidence type="ECO:0000256" key="10">
    <source>
        <dbReference type="ARBA" id="ARBA00023170"/>
    </source>
</evidence>
<dbReference type="InterPro" id="IPR000413">
    <property type="entry name" value="Integrin_alpha"/>
</dbReference>
<name>A0A7K5VHP6_9CORV</name>
<dbReference type="InterPro" id="IPR048285">
    <property type="entry name" value="Integrin_alpha_Ig-like_2"/>
</dbReference>
<keyword evidence="8 13" id="KW-0401">Integrin</keyword>
<keyword evidence="9 13" id="KW-0472">Membrane</keyword>
<feature type="non-terminal residue" evidence="18">
    <location>
        <position position="716"/>
    </location>
</feature>
<dbReference type="Gene3D" id="2.60.40.1530">
    <property type="entry name" value="ntegrin, alpha v. Chain A, domain 4"/>
    <property type="match status" value="1"/>
</dbReference>
<comment type="caution">
    <text evidence="18">The sequence shown here is derived from an EMBL/GenBank/DDBJ whole genome shotgun (WGS) entry which is preliminary data.</text>
</comment>
<dbReference type="Gene3D" id="2.130.10.130">
    <property type="entry name" value="Integrin alpha, N-terminal"/>
    <property type="match status" value="1"/>
</dbReference>
<dbReference type="InterPro" id="IPR028994">
    <property type="entry name" value="Integrin_alpha_N"/>
</dbReference>
<dbReference type="InterPro" id="IPR032695">
    <property type="entry name" value="Integrin_dom_sf"/>
</dbReference>
<reference evidence="18 19" key="1">
    <citation type="submission" date="2019-09" db="EMBL/GenBank/DDBJ databases">
        <title>Bird 10,000 Genomes (B10K) Project - Family phase.</title>
        <authorList>
            <person name="Zhang G."/>
        </authorList>
    </citation>
    <scope>NUCLEOTIDE SEQUENCE [LARGE SCALE GENOMIC DNA]</scope>
    <source>
        <strain evidence="18">B10K-DU-001-71</strain>
        <tissue evidence="18">Muscle</tissue>
    </source>
</reference>
<dbReference type="GO" id="GO:0033627">
    <property type="term" value="P:cell adhesion mediated by integrin"/>
    <property type="evidence" value="ECO:0007669"/>
    <property type="project" value="TreeGrafter"/>
</dbReference>
<keyword evidence="11" id="KW-0325">Glycoprotein</keyword>
<dbReference type="InterPro" id="IPR048286">
    <property type="entry name" value="Integrin_alpha_Ig-like_3"/>
</dbReference>
<dbReference type="GO" id="GO:0098609">
    <property type="term" value="P:cell-cell adhesion"/>
    <property type="evidence" value="ECO:0007669"/>
    <property type="project" value="TreeGrafter"/>
</dbReference>
<keyword evidence="5" id="KW-0677">Repeat</keyword>
<evidence type="ECO:0000256" key="9">
    <source>
        <dbReference type="ARBA" id="ARBA00023136"/>
    </source>
</evidence>
<feature type="domain" description="Integrin alpha second immunoglobulin-like" evidence="16">
    <location>
        <begin position="304"/>
        <end position="417"/>
    </location>
</feature>
<proteinExistence type="inferred from homology"/>
<dbReference type="Pfam" id="PF01839">
    <property type="entry name" value="FG-GAP"/>
    <property type="match status" value="1"/>
</dbReference>
<evidence type="ECO:0000313" key="19">
    <source>
        <dbReference type="Proteomes" id="UP000584415"/>
    </source>
</evidence>
<feature type="region of interest" description="Disordered" evidence="14">
    <location>
        <begin position="526"/>
        <end position="551"/>
    </location>
</feature>
<dbReference type="Pfam" id="PF08441">
    <property type="entry name" value="Integrin_A_Ig_1"/>
    <property type="match status" value="1"/>
</dbReference>
<dbReference type="Pfam" id="PF20805">
    <property type="entry name" value="Integrin_A_Ig_2"/>
    <property type="match status" value="1"/>
</dbReference>
<dbReference type="AlphaFoldDB" id="A0A7K5VHP6"/>